<proteinExistence type="predicted"/>
<reference evidence="1 2" key="1">
    <citation type="submission" date="2011-01" db="EMBL/GenBank/DDBJ databases">
        <authorList>
            <person name="Weinstock G."/>
            <person name="Sodergren E."/>
            <person name="Clifton S."/>
            <person name="Fulton L."/>
            <person name="Fulton B."/>
            <person name="Courtney L."/>
            <person name="Fronick C."/>
            <person name="Harrison M."/>
            <person name="Strong C."/>
            <person name="Farmer C."/>
            <person name="Delahaunty K."/>
            <person name="Markovic C."/>
            <person name="Hall O."/>
            <person name="Minx P."/>
            <person name="Tomlinson C."/>
            <person name="Mitreva M."/>
            <person name="Hou S."/>
            <person name="Chen J."/>
            <person name="Wollam A."/>
            <person name="Pepin K.H."/>
            <person name="Johnson M."/>
            <person name="Bhonagiri V."/>
            <person name="Zhang X."/>
            <person name="Suruliraj S."/>
            <person name="Warren W."/>
            <person name="Chinwalla A."/>
            <person name="Mardis E.R."/>
            <person name="Wilson R.K."/>
        </authorList>
    </citation>
    <scope>NUCLEOTIDE SEQUENCE [LARGE SCALE GENOMIC DNA]</scope>
    <source>
        <strain evidence="1 2">YIT 12067</strain>
    </source>
</reference>
<dbReference type="HOGENOM" id="CLU_1804389_0_0_9"/>
<organism evidence="1 2">
    <name type="scientific">Phascolarctobacterium succinatutens YIT 12067</name>
    <dbReference type="NCBI Taxonomy" id="626939"/>
    <lineage>
        <taxon>Bacteria</taxon>
        <taxon>Bacillati</taxon>
        <taxon>Bacillota</taxon>
        <taxon>Negativicutes</taxon>
        <taxon>Acidaminococcales</taxon>
        <taxon>Acidaminococcaceae</taxon>
        <taxon>Phascolarctobacterium</taxon>
    </lineage>
</organism>
<name>E8LCC5_9FIRM</name>
<keyword evidence="2" id="KW-1185">Reference proteome</keyword>
<evidence type="ECO:0000313" key="2">
    <source>
        <dbReference type="Proteomes" id="UP000004923"/>
    </source>
</evidence>
<accession>E8LCC5</accession>
<gene>
    <name evidence="1" type="ORF">HMPREF9443_00494</name>
</gene>
<dbReference type="AlphaFoldDB" id="E8LCC5"/>
<dbReference type="EMBL" id="AEVN01000019">
    <property type="protein sequence ID" value="EFY05501.1"/>
    <property type="molecule type" value="Genomic_DNA"/>
</dbReference>
<comment type="caution">
    <text evidence="1">The sequence shown here is derived from an EMBL/GenBank/DDBJ whole genome shotgun (WGS) entry which is preliminary data.</text>
</comment>
<dbReference type="Proteomes" id="UP000004923">
    <property type="component" value="Unassembled WGS sequence"/>
</dbReference>
<sequence length="143" mass="15467">MGGRNEIDIVRTLGDKLVIDFLQTFNSNFLAEALAAYVIVLTENTVQVAAGKENRTAAFSAADDGLFPHMQAGAGNNRSEAYAAAAEAACSIRHICRAVYTAAMRTYITESHIISSFEKSLPCLFGICIDKNTWFPLGGTVER</sequence>
<evidence type="ECO:0000313" key="1">
    <source>
        <dbReference type="EMBL" id="EFY05501.1"/>
    </source>
</evidence>
<protein>
    <submittedName>
        <fullName evidence="1">Uncharacterized protein</fullName>
    </submittedName>
</protein>